<organism evidence="1 2">
    <name type="scientific">Lucilia cuprina</name>
    <name type="common">Green bottle fly</name>
    <name type="synonym">Australian sheep blowfly</name>
    <dbReference type="NCBI Taxonomy" id="7375"/>
    <lineage>
        <taxon>Eukaryota</taxon>
        <taxon>Metazoa</taxon>
        <taxon>Ecdysozoa</taxon>
        <taxon>Arthropoda</taxon>
        <taxon>Hexapoda</taxon>
        <taxon>Insecta</taxon>
        <taxon>Pterygota</taxon>
        <taxon>Neoptera</taxon>
        <taxon>Endopterygota</taxon>
        <taxon>Diptera</taxon>
        <taxon>Brachycera</taxon>
        <taxon>Muscomorpha</taxon>
        <taxon>Oestroidea</taxon>
        <taxon>Calliphoridae</taxon>
        <taxon>Luciliinae</taxon>
        <taxon>Lucilia</taxon>
    </lineage>
</organism>
<sequence>MLSMAAADNEDSMADTAHYYGFKGAVTMKTTDDHRL</sequence>
<evidence type="ECO:0000313" key="1">
    <source>
        <dbReference type="EMBL" id="KNC24134.1"/>
    </source>
</evidence>
<dbReference type="EMBL" id="JRES01001255">
    <property type="protein sequence ID" value="KNC24134.1"/>
    <property type="molecule type" value="Genomic_DNA"/>
</dbReference>
<reference evidence="1 2" key="1">
    <citation type="journal article" date="2015" name="Nat. Commun.">
        <title>Lucilia cuprina genome unlocks parasitic fly biology to underpin future interventions.</title>
        <authorList>
            <person name="Anstead C.A."/>
            <person name="Korhonen P.K."/>
            <person name="Young N.D."/>
            <person name="Hall R.S."/>
            <person name="Jex A.R."/>
            <person name="Murali S.C."/>
            <person name="Hughes D.S."/>
            <person name="Lee S.F."/>
            <person name="Perry T."/>
            <person name="Stroehlein A.J."/>
            <person name="Ansell B.R."/>
            <person name="Breugelmans B."/>
            <person name="Hofmann A."/>
            <person name="Qu J."/>
            <person name="Dugan S."/>
            <person name="Lee S.L."/>
            <person name="Chao H."/>
            <person name="Dinh H."/>
            <person name="Han Y."/>
            <person name="Doddapaneni H.V."/>
            <person name="Worley K.C."/>
            <person name="Muzny D.M."/>
            <person name="Ioannidis P."/>
            <person name="Waterhouse R.M."/>
            <person name="Zdobnov E.M."/>
            <person name="James P.J."/>
            <person name="Bagnall N.H."/>
            <person name="Kotze A.C."/>
            <person name="Gibbs R.A."/>
            <person name="Richards S."/>
            <person name="Batterham P."/>
            <person name="Gasser R.B."/>
        </authorList>
    </citation>
    <scope>NUCLEOTIDE SEQUENCE [LARGE SCALE GENOMIC DNA]</scope>
    <source>
        <strain evidence="1 2">LS</strain>
        <tissue evidence="1">Full body</tissue>
    </source>
</reference>
<evidence type="ECO:0000313" key="2">
    <source>
        <dbReference type="Proteomes" id="UP000037069"/>
    </source>
</evidence>
<comment type="caution">
    <text evidence="1">The sequence shown here is derived from an EMBL/GenBank/DDBJ whole genome shotgun (WGS) entry which is preliminary data.</text>
</comment>
<name>A0A0L0BXX3_LUCCU</name>
<keyword evidence="2" id="KW-1185">Reference proteome</keyword>
<gene>
    <name evidence="1" type="ORF">FF38_11130</name>
</gene>
<dbReference type="AlphaFoldDB" id="A0A0L0BXX3"/>
<protein>
    <submittedName>
        <fullName evidence="1">Uncharacterized protein</fullName>
    </submittedName>
</protein>
<accession>A0A0L0BXX3</accession>
<dbReference type="Proteomes" id="UP000037069">
    <property type="component" value="Unassembled WGS sequence"/>
</dbReference>
<proteinExistence type="predicted"/>